<dbReference type="AlphaFoldDB" id="A0A5M5ZNX8"/>
<accession>A0A5M5ZNX8</accession>
<sequence>MYNLNNADMENLISQINKEFLVSSETALMMKELYYYAPCKYWYDKLDRLRHDTEGRNTPMYMCECPTLAECIQWIVQTYEWTFHAEWNGNVCDVIVKGNGYVLYDSKSNADACCLEEALEKAVQESMEFLY</sequence>
<gene>
    <name evidence="1" type="ORF">F2Y61_21235</name>
</gene>
<protein>
    <recommendedName>
        <fullName evidence="3">Phage ABA sandwich domain-containing protein</fullName>
    </recommendedName>
</protein>
<dbReference type="Proteomes" id="UP000347681">
    <property type="component" value="Unassembled WGS sequence"/>
</dbReference>
<evidence type="ECO:0000313" key="2">
    <source>
        <dbReference type="Proteomes" id="UP000347681"/>
    </source>
</evidence>
<evidence type="ECO:0008006" key="3">
    <source>
        <dbReference type="Google" id="ProtNLM"/>
    </source>
</evidence>
<comment type="caution">
    <text evidence="1">The sequence shown here is derived from an EMBL/GenBank/DDBJ whole genome shotgun (WGS) entry which is preliminary data.</text>
</comment>
<reference evidence="1 2" key="1">
    <citation type="journal article" date="2019" name="Nat. Med.">
        <title>A library of human gut bacterial isolates paired with longitudinal multiomics data enables mechanistic microbiome research.</title>
        <authorList>
            <person name="Poyet M."/>
            <person name="Groussin M."/>
            <person name="Gibbons S.M."/>
            <person name="Avila-Pacheco J."/>
            <person name="Jiang X."/>
            <person name="Kearney S.M."/>
            <person name="Perrotta A.R."/>
            <person name="Berdy B."/>
            <person name="Zhao S."/>
            <person name="Lieberman T.D."/>
            <person name="Swanson P.K."/>
            <person name="Smith M."/>
            <person name="Roesemann S."/>
            <person name="Alexander J.E."/>
            <person name="Rich S.A."/>
            <person name="Livny J."/>
            <person name="Vlamakis H."/>
            <person name="Clish C."/>
            <person name="Bullock K."/>
            <person name="Deik A."/>
            <person name="Scott J."/>
            <person name="Pierce K.A."/>
            <person name="Xavier R.J."/>
            <person name="Alm E.J."/>
        </authorList>
    </citation>
    <scope>NUCLEOTIDE SEQUENCE [LARGE SCALE GENOMIC DNA]</scope>
    <source>
        <strain evidence="1 2">BIOML-A5</strain>
    </source>
</reference>
<proteinExistence type="predicted"/>
<dbReference type="EMBL" id="VVZB01000021">
    <property type="protein sequence ID" value="KAA5379407.1"/>
    <property type="molecule type" value="Genomic_DNA"/>
</dbReference>
<organism evidence="1 2">
    <name type="scientific">Phocaeicola dorei</name>
    <dbReference type="NCBI Taxonomy" id="357276"/>
    <lineage>
        <taxon>Bacteria</taxon>
        <taxon>Pseudomonadati</taxon>
        <taxon>Bacteroidota</taxon>
        <taxon>Bacteroidia</taxon>
        <taxon>Bacteroidales</taxon>
        <taxon>Bacteroidaceae</taxon>
        <taxon>Phocaeicola</taxon>
    </lineage>
</organism>
<name>A0A5M5ZNX8_9BACT</name>
<evidence type="ECO:0000313" key="1">
    <source>
        <dbReference type="EMBL" id="KAA5379407.1"/>
    </source>
</evidence>